<evidence type="ECO:0000256" key="7">
    <source>
        <dbReference type="ARBA" id="ARBA00023014"/>
    </source>
</evidence>
<dbReference type="Pfam" id="PF06733">
    <property type="entry name" value="DEAD_2"/>
    <property type="match status" value="1"/>
</dbReference>
<keyword evidence="1" id="KW-0479">Metal-binding</keyword>
<dbReference type="GO" id="GO:1990918">
    <property type="term" value="P:double-strand break repair involved in meiotic recombination"/>
    <property type="evidence" value="ECO:0007669"/>
    <property type="project" value="TreeGrafter"/>
</dbReference>
<dbReference type="Pfam" id="PF13307">
    <property type="entry name" value="Helicase_C_2"/>
    <property type="match status" value="1"/>
</dbReference>
<dbReference type="Gene3D" id="1.10.275.40">
    <property type="match status" value="1"/>
</dbReference>
<feature type="domain" description="Helicase ATP-binding" evidence="11">
    <location>
        <begin position="7"/>
        <end position="280"/>
    </location>
</feature>
<dbReference type="InParanoid" id="L2GL84"/>
<protein>
    <recommendedName>
        <fullName evidence="9">DNA 5'-3' helicase</fullName>
        <ecNumber evidence="9">5.6.2.3</ecNumber>
    </recommendedName>
</protein>
<dbReference type="InterPro" id="IPR006554">
    <property type="entry name" value="Helicase-like_DEXD_c2"/>
</dbReference>
<dbReference type="InterPro" id="IPR042493">
    <property type="entry name" value="XPD_DNA_FeS"/>
</dbReference>
<keyword evidence="5" id="KW-0067">ATP-binding</keyword>
<dbReference type="STRING" id="993615.L2GL84"/>
<keyword evidence="2" id="KW-0547">Nucleotide-binding</keyword>
<dbReference type="PANTHER" id="PTHR11472">
    <property type="entry name" value="DNA REPAIR DEAD HELICASE RAD3/XP-D SUBFAMILY MEMBER"/>
    <property type="match status" value="1"/>
</dbReference>
<evidence type="ECO:0000256" key="5">
    <source>
        <dbReference type="ARBA" id="ARBA00022840"/>
    </source>
</evidence>
<dbReference type="InterPro" id="IPR002464">
    <property type="entry name" value="DNA/RNA_helicase_DEAH_CS"/>
</dbReference>
<gene>
    <name evidence="12" type="ORF">VICG_01376</name>
</gene>
<keyword evidence="7" id="KW-0411">Iron-sulfur</keyword>
<organism evidence="12 13">
    <name type="scientific">Vittaforma corneae (strain ATCC 50505)</name>
    <name type="common">Microsporidian parasite</name>
    <name type="synonym">Nosema corneum</name>
    <dbReference type="NCBI Taxonomy" id="993615"/>
    <lineage>
        <taxon>Eukaryota</taxon>
        <taxon>Fungi</taxon>
        <taxon>Fungi incertae sedis</taxon>
        <taxon>Microsporidia</taxon>
        <taxon>Nosematidae</taxon>
        <taxon>Vittaforma</taxon>
    </lineage>
</organism>
<dbReference type="InterPro" id="IPR010614">
    <property type="entry name" value="RAD3-like_helicase_DEAD"/>
</dbReference>
<dbReference type="PANTHER" id="PTHR11472:SF47">
    <property type="entry name" value="FANCONI ANEMIA GROUP J PROTEIN"/>
    <property type="match status" value="1"/>
</dbReference>
<dbReference type="SMART" id="SM00488">
    <property type="entry name" value="DEXDc2"/>
    <property type="match status" value="1"/>
</dbReference>
<dbReference type="GO" id="GO:0006289">
    <property type="term" value="P:nucleotide-excision repair"/>
    <property type="evidence" value="ECO:0007669"/>
    <property type="project" value="TreeGrafter"/>
</dbReference>
<dbReference type="GO" id="GO:0005524">
    <property type="term" value="F:ATP binding"/>
    <property type="evidence" value="ECO:0007669"/>
    <property type="project" value="UniProtKB-KW"/>
</dbReference>
<evidence type="ECO:0000259" key="11">
    <source>
        <dbReference type="PROSITE" id="PS51193"/>
    </source>
</evidence>
<dbReference type="RefSeq" id="XP_007604822.1">
    <property type="nucleotide sequence ID" value="XM_007604760.1"/>
</dbReference>
<dbReference type="InterPro" id="IPR045028">
    <property type="entry name" value="DinG/Rad3-like"/>
</dbReference>
<sequence>MVRTKFNGIPVEIPYEPYPPQLVTISKLIECFQTNTNALIESPTGTGKSLSILCSVLAFYEQEKRRFNEQNKPFKIFICSRTHKQIDQLIDQLRKTIYRPRITVLGSKNQYCINSTLSKVEDKNTACAELIKKKACVYFNGKDRLIKRIGEKIFDIEELKREGKKCAGCPYFTARELQEDADIIFAPYNYLIDTSVRESSEIKLDNAILIIDEAHNIEDCCRSAGSVEITSKLIEIVINELIGAIKRSALLGEVRGEFLSLMDIFRKLKDHSQTNEFDVKGKENQMKIRKGKEVIEELDKMGVGKEAFLSYKNSLQAIMKNEDAKSLLSLNTSRFLQEMERILGMVLFTGSEAYAYCFTKYKDEGYSYNLWLLDPSVMFLPLVSKIKSISLLSGTLTPFSSFCSELKFQFQHKLVAPHIIRTEQVFVASIRKGHLKQDLCGTYSTAETVAYLDQVSKIVVDIALHVKNEGGTLVFVPSYSFLNKLAGRISGAIVEPKDGGMVEFEKAIEAYKQRIQKKATSIFICVYRGKASEGVDFRDEYSRAVVAIGIPYPSIRDPQIGLKKEYNDKTSGYNGRLWYEAQAFRALNQALGRSIRHSNDWGSVFLIDSRYGEKRYQSGLPSWIVSNIKIFETYSQSVESFKSFIKSNTQEEKENIK</sequence>
<dbReference type="GeneID" id="19882087"/>
<evidence type="ECO:0000313" key="13">
    <source>
        <dbReference type="Proteomes" id="UP000011082"/>
    </source>
</evidence>
<dbReference type="EMBL" id="JH370141">
    <property type="protein sequence ID" value="ELA41628.1"/>
    <property type="molecule type" value="Genomic_DNA"/>
</dbReference>
<dbReference type="AlphaFoldDB" id="L2GL84"/>
<dbReference type="OrthoDB" id="272481at2759"/>
<dbReference type="OMA" id="NCATIVA"/>
<evidence type="ECO:0000256" key="2">
    <source>
        <dbReference type="ARBA" id="ARBA00022741"/>
    </source>
</evidence>
<keyword evidence="4" id="KW-0347">Helicase</keyword>
<proteinExistence type="predicted"/>
<evidence type="ECO:0000256" key="6">
    <source>
        <dbReference type="ARBA" id="ARBA00023004"/>
    </source>
</evidence>
<dbReference type="InterPro" id="IPR027417">
    <property type="entry name" value="P-loop_NTPase"/>
</dbReference>
<dbReference type="GO" id="GO:0003677">
    <property type="term" value="F:DNA binding"/>
    <property type="evidence" value="ECO:0007669"/>
    <property type="project" value="InterPro"/>
</dbReference>
<dbReference type="GO" id="GO:0016818">
    <property type="term" value="F:hydrolase activity, acting on acid anhydrides, in phosphorus-containing anhydrides"/>
    <property type="evidence" value="ECO:0007669"/>
    <property type="project" value="InterPro"/>
</dbReference>
<evidence type="ECO:0000256" key="10">
    <source>
        <dbReference type="ARBA" id="ARBA00048954"/>
    </source>
</evidence>
<evidence type="ECO:0000256" key="1">
    <source>
        <dbReference type="ARBA" id="ARBA00022723"/>
    </source>
</evidence>
<dbReference type="PROSITE" id="PS51193">
    <property type="entry name" value="HELICASE_ATP_BIND_2"/>
    <property type="match status" value="1"/>
</dbReference>
<dbReference type="Gene3D" id="3.40.50.300">
    <property type="entry name" value="P-loop containing nucleotide triphosphate hydrolases"/>
    <property type="match status" value="2"/>
</dbReference>
<reference evidence="13" key="1">
    <citation type="submission" date="2011-05" db="EMBL/GenBank/DDBJ databases">
        <title>The genome sequence of Vittaforma corneae strain ATCC 50505.</title>
        <authorList>
            <consortium name="The Broad Institute Genome Sequencing Platform"/>
            <person name="Cuomo C."/>
            <person name="Didier E."/>
            <person name="Bowers L."/>
            <person name="Young S.K."/>
            <person name="Zeng Q."/>
            <person name="Gargeya S."/>
            <person name="Fitzgerald M."/>
            <person name="Haas B."/>
            <person name="Abouelleil A."/>
            <person name="Alvarado L."/>
            <person name="Arachchi H.M."/>
            <person name="Berlin A."/>
            <person name="Chapman S.B."/>
            <person name="Gearin G."/>
            <person name="Goldberg J."/>
            <person name="Griggs A."/>
            <person name="Gujja S."/>
            <person name="Hansen M."/>
            <person name="Heiman D."/>
            <person name="Howarth C."/>
            <person name="Larimer J."/>
            <person name="Lui A."/>
            <person name="MacDonald P.J.P."/>
            <person name="McCowen C."/>
            <person name="Montmayeur A."/>
            <person name="Murphy C."/>
            <person name="Neiman D."/>
            <person name="Pearson M."/>
            <person name="Priest M."/>
            <person name="Roberts A."/>
            <person name="Saif S."/>
            <person name="Shea T."/>
            <person name="Sisk P."/>
            <person name="Stolte C."/>
            <person name="Sykes S."/>
            <person name="Wortman J."/>
            <person name="Nusbaum C."/>
            <person name="Birren B."/>
        </authorList>
    </citation>
    <scope>NUCLEOTIDE SEQUENCE [LARGE SCALE GENOMIC DNA]</scope>
    <source>
        <strain evidence="13">ATCC 50505</strain>
    </source>
</reference>
<evidence type="ECO:0000256" key="4">
    <source>
        <dbReference type="ARBA" id="ARBA00022806"/>
    </source>
</evidence>
<keyword evidence="13" id="KW-1185">Reference proteome</keyword>
<dbReference type="InterPro" id="IPR014013">
    <property type="entry name" value="Helic_SF1/SF2_ATP-bd_DinG/Rad3"/>
</dbReference>
<dbReference type="Gene3D" id="1.10.30.20">
    <property type="entry name" value="Bacterial XPD DNA helicase, FeS cluster domain"/>
    <property type="match status" value="1"/>
</dbReference>
<dbReference type="GO" id="GO:0043139">
    <property type="term" value="F:5'-3' DNA helicase activity"/>
    <property type="evidence" value="ECO:0007669"/>
    <property type="project" value="UniProtKB-EC"/>
</dbReference>
<dbReference type="InterPro" id="IPR006555">
    <property type="entry name" value="ATP-dep_Helicase_C"/>
</dbReference>
<comment type="catalytic activity">
    <reaction evidence="10">
        <text>ATP + H2O = ADP + phosphate + H(+)</text>
        <dbReference type="Rhea" id="RHEA:13065"/>
        <dbReference type="ChEBI" id="CHEBI:15377"/>
        <dbReference type="ChEBI" id="CHEBI:15378"/>
        <dbReference type="ChEBI" id="CHEBI:30616"/>
        <dbReference type="ChEBI" id="CHEBI:43474"/>
        <dbReference type="ChEBI" id="CHEBI:456216"/>
        <dbReference type="EC" id="5.6.2.3"/>
    </reaction>
</comment>
<name>L2GL84_VITCO</name>
<accession>L2GL84</accession>
<dbReference type="GO" id="GO:0046872">
    <property type="term" value="F:metal ion binding"/>
    <property type="evidence" value="ECO:0007669"/>
    <property type="project" value="UniProtKB-KW"/>
</dbReference>
<evidence type="ECO:0000313" key="12">
    <source>
        <dbReference type="EMBL" id="ELA41628.1"/>
    </source>
</evidence>
<keyword evidence="6" id="KW-0408">Iron</keyword>
<dbReference type="EC" id="5.6.2.3" evidence="9"/>
<evidence type="ECO:0000256" key="9">
    <source>
        <dbReference type="ARBA" id="ARBA00044969"/>
    </source>
</evidence>
<keyword evidence="8" id="KW-0413">Isomerase</keyword>
<dbReference type="Proteomes" id="UP000011082">
    <property type="component" value="Unassembled WGS sequence"/>
</dbReference>
<evidence type="ECO:0000256" key="8">
    <source>
        <dbReference type="ARBA" id="ARBA00023235"/>
    </source>
</evidence>
<dbReference type="VEuPathDB" id="MicrosporidiaDB:VICG_01376"/>
<dbReference type="GO" id="GO:0005634">
    <property type="term" value="C:nucleus"/>
    <property type="evidence" value="ECO:0007669"/>
    <property type="project" value="TreeGrafter"/>
</dbReference>
<keyword evidence="3" id="KW-0378">Hydrolase</keyword>
<dbReference type="SUPFAM" id="SSF52540">
    <property type="entry name" value="P-loop containing nucleoside triphosphate hydrolases"/>
    <property type="match status" value="1"/>
</dbReference>
<dbReference type="HOGENOM" id="CLU_006515_6_1_1"/>
<dbReference type="PROSITE" id="PS00690">
    <property type="entry name" value="DEAH_ATP_HELICASE"/>
    <property type="match status" value="1"/>
</dbReference>
<dbReference type="SMART" id="SM00491">
    <property type="entry name" value="HELICc2"/>
    <property type="match status" value="1"/>
</dbReference>
<dbReference type="GO" id="GO:0051536">
    <property type="term" value="F:iron-sulfur cluster binding"/>
    <property type="evidence" value="ECO:0007669"/>
    <property type="project" value="UniProtKB-KW"/>
</dbReference>
<evidence type="ECO:0000256" key="3">
    <source>
        <dbReference type="ARBA" id="ARBA00022801"/>
    </source>
</evidence>